<dbReference type="Gene3D" id="3.30.160.60">
    <property type="entry name" value="Classic Zinc Finger"/>
    <property type="match status" value="5"/>
</dbReference>
<keyword evidence="3 5" id="KW-0863">Zinc-finger</keyword>
<evidence type="ECO:0000256" key="2">
    <source>
        <dbReference type="ARBA" id="ARBA00022737"/>
    </source>
</evidence>
<evidence type="ECO:0000256" key="3">
    <source>
        <dbReference type="ARBA" id="ARBA00022771"/>
    </source>
</evidence>
<evidence type="ECO:0000256" key="4">
    <source>
        <dbReference type="ARBA" id="ARBA00022833"/>
    </source>
</evidence>
<feature type="domain" description="C2H2-type" evidence="6">
    <location>
        <begin position="389"/>
        <end position="411"/>
    </location>
</feature>
<keyword evidence="4" id="KW-0862">Zinc</keyword>
<evidence type="ECO:0000259" key="6">
    <source>
        <dbReference type="PROSITE" id="PS50157"/>
    </source>
</evidence>
<dbReference type="PANTHER" id="PTHR24403:SF67">
    <property type="entry name" value="FI01116P-RELATED"/>
    <property type="match status" value="1"/>
</dbReference>
<dbReference type="PANTHER" id="PTHR24403">
    <property type="entry name" value="ZINC FINGER PROTEIN"/>
    <property type="match status" value="1"/>
</dbReference>
<evidence type="ECO:0000313" key="8">
    <source>
        <dbReference type="Proteomes" id="UP001162164"/>
    </source>
</evidence>
<dbReference type="PROSITE" id="PS00028">
    <property type="entry name" value="ZINC_FINGER_C2H2_1"/>
    <property type="match status" value="2"/>
</dbReference>
<keyword evidence="2" id="KW-0677">Repeat</keyword>
<dbReference type="InterPro" id="IPR036236">
    <property type="entry name" value="Znf_C2H2_sf"/>
</dbReference>
<comment type="caution">
    <text evidence="7">The sequence shown here is derived from an EMBL/GenBank/DDBJ whole genome shotgun (WGS) entry which is preliminary data.</text>
</comment>
<gene>
    <name evidence="7" type="ORF">NQ317_007616</name>
</gene>
<proteinExistence type="predicted"/>
<feature type="domain" description="C2H2-type" evidence="6">
    <location>
        <begin position="418"/>
        <end position="446"/>
    </location>
</feature>
<evidence type="ECO:0000256" key="5">
    <source>
        <dbReference type="PROSITE-ProRule" id="PRU00042"/>
    </source>
</evidence>
<keyword evidence="1" id="KW-0479">Metal-binding</keyword>
<sequence>MLKMWTVPCWGKYFPELDLTLTEDPEICPPCLKSLQQYLHDIDHYVNILKDAKGDDLNKIKDSTSSDKEEFLSEQKAASSKSRNLRKRKRVIINEKASDEGKFQCAHCAYEATTRSRILRHLLKHRESDLKERKIPKLTCDQCGFQCRSADMFKGHIRSHQIPSTKSKTKCGECSFQSNWAQNLRRHQLTHLKDFPTEMIMYKCKICQYKSRRKYLVKEHVLTHNEGSGDGNEEDDPQNTLIEVVKYQCDICENQCENNVEFEEHMKGHKLSSDNSTYKCHLCSYTTRIKQKLKVHMVVHKSISEVTHLCHICAFKTKRKGDLKVHVLSHNNKDRQTSDGIKLNEHKLAGRNPPKTKLYRCKECSFGGRNHYSLLKHKIAAHNTVLEQYQCDRCNYSTHIKSIFKRHAKTHENISVTYKCNICSFNTSNKNKLRQHISNDHRRQKRY</sequence>
<feature type="domain" description="C2H2-type" evidence="6">
    <location>
        <begin position="169"/>
        <end position="196"/>
    </location>
</feature>
<protein>
    <recommendedName>
        <fullName evidence="6">C2H2-type domain-containing protein</fullName>
    </recommendedName>
</protein>
<reference evidence="7" key="1">
    <citation type="journal article" date="2023" name="Insect Mol. Biol.">
        <title>Genome sequencing provides insights into the evolution of gene families encoding plant cell wall-degrading enzymes in longhorned beetles.</title>
        <authorList>
            <person name="Shin N.R."/>
            <person name="Okamura Y."/>
            <person name="Kirsch R."/>
            <person name="Pauchet Y."/>
        </authorList>
    </citation>
    <scope>NUCLEOTIDE SEQUENCE</scope>
    <source>
        <strain evidence="7">MMC_N1</strain>
    </source>
</reference>
<evidence type="ECO:0000313" key="7">
    <source>
        <dbReference type="EMBL" id="KAJ8970337.1"/>
    </source>
</evidence>
<dbReference type="Proteomes" id="UP001162164">
    <property type="component" value="Unassembled WGS sequence"/>
</dbReference>
<dbReference type="PROSITE" id="PS50157">
    <property type="entry name" value="ZINC_FINGER_C2H2_2"/>
    <property type="match status" value="3"/>
</dbReference>
<accession>A0ABQ9J0H6</accession>
<dbReference type="SMART" id="SM00355">
    <property type="entry name" value="ZnF_C2H2"/>
    <property type="match status" value="10"/>
</dbReference>
<dbReference type="SUPFAM" id="SSF57667">
    <property type="entry name" value="beta-beta-alpha zinc fingers"/>
    <property type="match status" value="3"/>
</dbReference>
<keyword evidence="8" id="KW-1185">Reference proteome</keyword>
<dbReference type="EMBL" id="JAPWTJ010001634">
    <property type="protein sequence ID" value="KAJ8970337.1"/>
    <property type="molecule type" value="Genomic_DNA"/>
</dbReference>
<dbReference type="InterPro" id="IPR013087">
    <property type="entry name" value="Znf_C2H2_type"/>
</dbReference>
<organism evidence="7 8">
    <name type="scientific">Molorchus minor</name>
    <dbReference type="NCBI Taxonomy" id="1323400"/>
    <lineage>
        <taxon>Eukaryota</taxon>
        <taxon>Metazoa</taxon>
        <taxon>Ecdysozoa</taxon>
        <taxon>Arthropoda</taxon>
        <taxon>Hexapoda</taxon>
        <taxon>Insecta</taxon>
        <taxon>Pterygota</taxon>
        <taxon>Neoptera</taxon>
        <taxon>Endopterygota</taxon>
        <taxon>Coleoptera</taxon>
        <taxon>Polyphaga</taxon>
        <taxon>Cucujiformia</taxon>
        <taxon>Chrysomeloidea</taxon>
        <taxon>Cerambycidae</taxon>
        <taxon>Lamiinae</taxon>
        <taxon>Monochamini</taxon>
        <taxon>Molorchus</taxon>
    </lineage>
</organism>
<dbReference type="InterPro" id="IPR050688">
    <property type="entry name" value="Zinc_finger/UBP_domain"/>
</dbReference>
<evidence type="ECO:0000256" key="1">
    <source>
        <dbReference type="ARBA" id="ARBA00022723"/>
    </source>
</evidence>
<name>A0ABQ9J0H6_9CUCU</name>